<dbReference type="KEGG" id="palr:HGI30_11450"/>
<dbReference type="SUPFAM" id="SSF51735">
    <property type="entry name" value="NAD(P)-binding Rossmann-fold domains"/>
    <property type="match status" value="1"/>
</dbReference>
<proteinExistence type="predicted"/>
<dbReference type="PANTHER" id="PTHR12126:SF11">
    <property type="entry name" value="NADH DEHYDROGENASE [UBIQUINONE] 1 ALPHA SUBCOMPLEX SUBUNIT 9, MITOCHONDRIAL"/>
    <property type="match status" value="1"/>
</dbReference>
<organism evidence="3 4">
    <name type="scientific">Paenibacillus albicereus</name>
    <dbReference type="NCBI Taxonomy" id="2726185"/>
    <lineage>
        <taxon>Bacteria</taxon>
        <taxon>Bacillati</taxon>
        <taxon>Bacillota</taxon>
        <taxon>Bacilli</taxon>
        <taxon>Bacillales</taxon>
        <taxon>Paenibacillaceae</taxon>
        <taxon>Paenibacillus</taxon>
    </lineage>
</organism>
<evidence type="ECO:0000313" key="4">
    <source>
        <dbReference type="Proteomes" id="UP000502136"/>
    </source>
</evidence>
<dbReference type="PANTHER" id="PTHR12126">
    <property type="entry name" value="NADH-UBIQUINONE OXIDOREDUCTASE 39 KDA SUBUNIT-RELATED"/>
    <property type="match status" value="1"/>
</dbReference>
<reference evidence="3 4" key="1">
    <citation type="submission" date="2020-04" db="EMBL/GenBank/DDBJ databases">
        <title>Novel Paenibacillus strain UniB2 isolated from commercial digestive syrup.</title>
        <authorList>
            <person name="Thorat V."/>
            <person name="Kirdat K."/>
            <person name="Tiwarekar B."/>
            <person name="Yadav A."/>
        </authorList>
    </citation>
    <scope>NUCLEOTIDE SEQUENCE [LARGE SCALE GENOMIC DNA]</scope>
    <source>
        <strain evidence="3 4">UniB2</strain>
    </source>
</reference>
<dbReference type="Proteomes" id="UP000502136">
    <property type="component" value="Chromosome"/>
</dbReference>
<protein>
    <submittedName>
        <fullName evidence="3">NAD(P)H-binding protein</fullName>
    </submittedName>
</protein>
<keyword evidence="4" id="KW-1185">Reference proteome</keyword>
<dbReference type="EMBL" id="CP051428">
    <property type="protein sequence ID" value="QJC52109.1"/>
    <property type="molecule type" value="Genomic_DNA"/>
</dbReference>
<dbReference type="InterPro" id="IPR051207">
    <property type="entry name" value="ComplexI_NDUFA9_subunit"/>
</dbReference>
<dbReference type="GO" id="GO:0044877">
    <property type="term" value="F:protein-containing complex binding"/>
    <property type="evidence" value="ECO:0007669"/>
    <property type="project" value="TreeGrafter"/>
</dbReference>
<dbReference type="InterPro" id="IPR036291">
    <property type="entry name" value="NAD(P)-bd_dom_sf"/>
</dbReference>
<dbReference type="RefSeq" id="WP_168907684.1">
    <property type="nucleotide sequence ID" value="NZ_CP051428.1"/>
</dbReference>
<accession>A0A6H2GXM8</accession>
<feature type="region of interest" description="Disordered" evidence="1">
    <location>
        <begin position="317"/>
        <end position="344"/>
    </location>
</feature>
<dbReference type="AlphaFoldDB" id="A0A6H2GXM8"/>
<feature type="domain" description="NAD(P)-binding" evidence="2">
    <location>
        <begin position="22"/>
        <end position="165"/>
    </location>
</feature>
<evidence type="ECO:0000313" key="3">
    <source>
        <dbReference type="EMBL" id="QJC52109.1"/>
    </source>
</evidence>
<evidence type="ECO:0000259" key="2">
    <source>
        <dbReference type="Pfam" id="PF13460"/>
    </source>
</evidence>
<gene>
    <name evidence="3" type="ORF">HGI30_11450</name>
</gene>
<dbReference type="InterPro" id="IPR016040">
    <property type="entry name" value="NAD(P)-bd_dom"/>
</dbReference>
<evidence type="ECO:0000256" key="1">
    <source>
        <dbReference type="SAM" id="MobiDB-lite"/>
    </source>
</evidence>
<name>A0A6H2GXM8_9BACL</name>
<dbReference type="Pfam" id="PF13460">
    <property type="entry name" value="NAD_binding_10"/>
    <property type="match status" value="1"/>
</dbReference>
<dbReference type="Gene3D" id="3.40.50.720">
    <property type="entry name" value="NAD(P)-binding Rossmann-like Domain"/>
    <property type="match status" value="1"/>
</dbReference>
<sequence>MTTAEQTGLQASRSRPVVALTGASGYIGRHLLEKLRPDFSLIALSRQADPSRSEPGVEWRRGDFFSQEQAAEALRGADVAIYLIHSMMPSAKLTQGSFEDMDAILAVHFARAAAGCGVRQIVYLSGMIPPDVPPEKLSRHLRSRLEVERILGSYGVPVTTIRAGLIVGPEGSSFPILSKLVRRLPVMILPSWTRTPTHPIALSDILNSITAAIGKPEAMGRAVDAGGPDRMSYQDLLRETAAVMGLRRWMIPFPFPTVKLSRLWISLVAGAPKEIAYPLVESLAHPMVSQRRHEIAGLSDGRISYREAAADALRQEEELKRQKGKGAGKSGASRKPAAKADVRSVQRFRLQPGQDAHWAGEHYLTWLGSAFQPLIRAERGERGEVSMRLFPLRRPLLELRHAEARSTPHRSTYRIAGGRFAHAEEGDDGRLEFLQLPESRDCLAAIHDYRPALPWFLYKYGQAKAHLLVMRLFGRHLRALARKRPEEAE</sequence>